<reference evidence="4 5" key="1">
    <citation type="submission" date="2017-10" db="EMBL/GenBank/DDBJ databases">
        <title>Draft genome of Longibacter Salinarum.</title>
        <authorList>
            <person name="Goh K.M."/>
            <person name="Shamsir M.S."/>
            <person name="Lim S.W."/>
        </authorList>
    </citation>
    <scope>NUCLEOTIDE SEQUENCE [LARGE SCALE GENOMIC DNA]</scope>
    <source>
        <strain evidence="4 5">KCTC 52045</strain>
    </source>
</reference>
<dbReference type="Proteomes" id="UP000220102">
    <property type="component" value="Unassembled WGS sequence"/>
</dbReference>
<feature type="domain" description="Response regulatory" evidence="3">
    <location>
        <begin position="20"/>
        <end position="136"/>
    </location>
</feature>
<evidence type="ECO:0000313" key="5">
    <source>
        <dbReference type="Proteomes" id="UP000220102"/>
    </source>
</evidence>
<dbReference type="PROSITE" id="PS50110">
    <property type="entry name" value="RESPONSE_REGULATORY"/>
    <property type="match status" value="1"/>
</dbReference>
<dbReference type="GO" id="GO:0000160">
    <property type="term" value="P:phosphorelay signal transduction system"/>
    <property type="evidence" value="ECO:0007669"/>
    <property type="project" value="InterPro"/>
</dbReference>
<evidence type="ECO:0000256" key="1">
    <source>
        <dbReference type="ARBA" id="ARBA00022553"/>
    </source>
</evidence>
<evidence type="ECO:0000259" key="3">
    <source>
        <dbReference type="PROSITE" id="PS50110"/>
    </source>
</evidence>
<dbReference type="PANTHER" id="PTHR44591:SF3">
    <property type="entry name" value="RESPONSE REGULATORY DOMAIN-CONTAINING PROTEIN"/>
    <property type="match status" value="1"/>
</dbReference>
<dbReference type="AlphaFoldDB" id="A0A2A8CVT7"/>
<organism evidence="4 5">
    <name type="scientific">Longibacter salinarum</name>
    <dbReference type="NCBI Taxonomy" id="1850348"/>
    <lineage>
        <taxon>Bacteria</taxon>
        <taxon>Pseudomonadati</taxon>
        <taxon>Rhodothermota</taxon>
        <taxon>Rhodothermia</taxon>
        <taxon>Rhodothermales</taxon>
        <taxon>Salisaetaceae</taxon>
        <taxon>Longibacter</taxon>
    </lineage>
</organism>
<protein>
    <submittedName>
        <fullName evidence="4">Two-component system response regulator</fullName>
    </submittedName>
</protein>
<accession>A0A2A8CVT7</accession>
<evidence type="ECO:0000313" key="4">
    <source>
        <dbReference type="EMBL" id="PEN12869.1"/>
    </source>
</evidence>
<dbReference type="InterPro" id="IPR050595">
    <property type="entry name" value="Bact_response_regulator"/>
</dbReference>
<dbReference type="PANTHER" id="PTHR44591">
    <property type="entry name" value="STRESS RESPONSE REGULATOR PROTEIN 1"/>
    <property type="match status" value="1"/>
</dbReference>
<dbReference type="SUPFAM" id="SSF52172">
    <property type="entry name" value="CheY-like"/>
    <property type="match status" value="1"/>
</dbReference>
<dbReference type="RefSeq" id="WP_098076323.1">
    <property type="nucleotide sequence ID" value="NZ_PDEQ01000006.1"/>
</dbReference>
<dbReference type="Pfam" id="PF00072">
    <property type="entry name" value="Response_reg"/>
    <property type="match status" value="1"/>
</dbReference>
<dbReference type="EMBL" id="PDEQ01000006">
    <property type="protein sequence ID" value="PEN12869.1"/>
    <property type="molecule type" value="Genomic_DNA"/>
</dbReference>
<keyword evidence="5" id="KW-1185">Reference proteome</keyword>
<keyword evidence="1 2" id="KW-0597">Phosphoprotein</keyword>
<feature type="modified residue" description="4-aspartylphosphate" evidence="2">
    <location>
        <position position="69"/>
    </location>
</feature>
<dbReference type="Gene3D" id="3.40.50.2300">
    <property type="match status" value="1"/>
</dbReference>
<dbReference type="InterPro" id="IPR001789">
    <property type="entry name" value="Sig_transdc_resp-reg_receiver"/>
</dbReference>
<comment type="caution">
    <text evidence="4">The sequence shown here is derived from an EMBL/GenBank/DDBJ whole genome shotgun (WGS) entry which is preliminary data.</text>
</comment>
<name>A0A2A8CVT7_9BACT</name>
<dbReference type="OrthoDB" id="9789181at2"/>
<sequence length="139" mass="15417">MSDRSDTSSSDSDTDPLSRSVLIVDDEPSIVAPLKFLMQQQGHSVRVVTTGEEVVPAMEKDRPDLVLLDVMLPEVTGYELCETIRGRGEWRDVKIIMLTVKSREADIEKGRALGADAYITKPFGIQDVLDTARRLLDPS</sequence>
<proteinExistence type="predicted"/>
<gene>
    <name evidence="4" type="ORF">CRI94_12765</name>
</gene>
<dbReference type="CDD" id="cd17574">
    <property type="entry name" value="REC_OmpR"/>
    <property type="match status" value="1"/>
</dbReference>
<dbReference type="SMART" id="SM00448">
    <property type="entry name" value="REC"/>
    <property type="match status" value="1"/>
</dbReference>
<evidence type="ECO:0000256" key="2">
    <source>
        <dbReference type="PROSITE-ProRule" id="PRU00169"/>
    </source>
</evidence>
<dbReference type="InterPro" id="IPR011006">
    <property type="entry name" value="CheY-like_superfamily"/>
</dbReference>